<dbReference type="EMBL" id="AAOT01000031">
    <property type="protein sequence ID" value="EAR50303.1"/>
    <property type="molecule type" value="Genomic_DNA"/>
</dbReference>
<proteinExistence type="predicted"/>
<dbReference type="Proteomes" id="UP000003635">
    <property type="component" value="Unassembled WGS sequence"/>
</dbReference>
<accession>Q2CCD0</accession>
<evidence type="ECO:0000313" key="1">
    <source>
        <dbReference type="EMBL" id="EAR50303.1"/>
    </source>
</evidence>
<protein>
    <submittedName>
        <fullName evidence="1">Uncharacterized protein</fullName>
    </submittedName>
</protein>
<reference evidence="1 2" key="1">
    <citation type="journal article" date="2010" name="J. Bacteriol.">
        <title>Genome sequences of Oceanicola granulosus HTCC2516(T) and Oceanicola batsensis HTCC2597(TDelta).</title>
        <authorList>
            <person name="Thrash J.C."/>
            <person name="Cho J.C."/>
            <person name="Vergin K.L."/>
            <person name="Giovannoni S.J."/>
        </authorList>
    </citation>
    <scope>NUCLEOTIDE SEQUENCE [LARGE SCALE GENOMIC DNA]</scope>
    <source>
        <strain evidence="2">ATCC BAA-861 / DSM 15982 / KCTC 12143 / HTCC2516</strain>
    </source>
</reference>
<organism evidence="1 2">
    <name type="scientific">Oceanicola granulosus (strain ATCC BAA-861 / DSM 15982 / KCTC 12143 / HTCC2516)</name>
    <dbReference type="NCBI Taxonomy" id="314256"/>
    <lineage>
        <taxon>Bacteria</taxon>
        <taxon>Pseudomonadati</taxon>
        <taxon>Pseudomonadota</taxon>
        <taxon>Alphaproteobacteria</taxon>
        <taxon>Rhodobacterales</taxon>
        <taxon>Roseobacteraceae</taxon>
        <taxon>Oceanicola</taxon>
    </lineage>
</organism>
<gene>
    <name evidence="1" type="ORF">OG2516_07148</name>
</gene>
<name>Q2CCD0_OCEGH</name>
<evidence type="ECO:0000313" key="2">
    <source>
        <dbReference type="Proteomes" id="UP000003635"/>
    </source>
</evidence>
<sequence length="67" mass="7593">MYIDTEESVLFLTSSAAKRWFGDELSKIKRELRAEGVLQGEKGKSPKPSIKAPKCVPFDGRVYRFSI</sequence>
<comment type="caution">
    <text evidence="1">The sequence shown here is derived from an EMBL/GenBank/DDBJ whole genome shotgun (WGS) entry which is preliminary data.</text>
</comment>
<dbReference type="AlphaFoldDB" id="Q2CCD0"/>
<keyword evidence="2" id="KW-1185">Reference proteome</keyword>
<dbReference type="HOGENOM" id="CLU_2808186_0_0_5"/>